<dbReference type="SUPFAM" id="SSF54713">
    <property type="entry name" value="Elongation factor Ts (EF-Ts), dimerisation domain"/>
    <property type="match status" value="2"/>
</dbReference>
<dbReference type="GO" id="GO:0009507">
    <property type="term" value="C:chloroplast"/>
    <property type="evidence" value="ECO:0007669"/>
    <property type="project" value="UniProtKB-SubCell"/>
</dbReference>
<feature type="compositionally biased region" description="Basic and acidic residues" evidence="16">
    <location>
        <begin position="128"/>
        <end position="139"/>
    </location>
</feature>
<dbReference type="NCBIfam" id="TIGR00116">
    <property type="entry name" value="tsf"/>
    <property type="match status" value="3"/>
</dbReference>
<feature type="compositionally biased region" description="Acidic residues" evidence="16">
    <location>
        <begin position="95"/>
        <end position="104"/>
    </location>
</feature>
<sequence>MTPVIPCSTSRIALIPGTPLTLNKTNAPTKCSLSRKSAKHAQRLAVLPFPASIKSLSNYKTHHHSLAHRSTVHSVTVSATGTDIAVGEPESPATSEEEPVTSEEDSNKASEIPAETAPTQAKRARPGRKSEMPPVKNEDLVPGAMFTGKVRSIQPFGAFIDFGAFTDGLVHVSRLSDSYVKDVGNVVSVGQEVKVRLLEANTETGRISLSMRDDDDNDGNSSKPQQQRKDYSASTGGGDKPRPGRRNTQRSGQKRDEKTAKFVIGQQLDGTVKNLTRSGAFLTLPEGEEGFLPASEEVSEGFGNLMGGSQLVMGQEVSVRVLRINRGQFTLTMKKEEDNQKEDKNFTQGVIHAATNPFLVAFRKNKDIAEFLDDREKLQKDAEISEEKELEQEEIVASSEVAVEEVAVEANVGEKDLEQEETVASSEVESIESSSSEEVESAVQAAADDEPIEEPEKIDATVNEIVSADQKVEEPSIEVVESDGNSDSSAEAPVDESVVEGNVEEQIEAAATPVDNEVATEAADESGSFVSSETETEEVENQTIEEGPEKVEANETISASLVESEKQDPAPAAISPALVKQLREETGAGMMDCKKALSETGGDIIKAIEFLRTKGLASAEKKASRTTAEGRIGSYIHDSRIGILIEVNCETDFVSRGEIFKELVDDLAMQVAACPQVQVVATEDVAEAVVSKEREIEMQKEDLLSKPEQIRAKIVEGRIKKRLDELALLEQPYIKNDKVLVKDWIKQTIATIGENMKVKRFVRYNLGEGLEKKSQDFAAEVAAQTAAKSAPAPPKDQPAAVTEEKEAVQKPPAAAVSAALVKQLREETGAGMMDCKKALAETGGDLEKAQDYLRKKGLSSADKKSSRLAAEGRIGSYIHDSRIGVLIEVNCETDFVGRGEIFKELVDDLAMQVVACPQVQFVSTEDVPKSIVEKEKELEMQREDLQSKPENIREKIVDGRISKRLGELALLEQPFIKDDKLLVKDLVKQTVASLGENIKVRRFVRFTLGEDTD</sequence>
<reference evidence="18" key="1">
    <citation type="submission" date="2022-08" db="EMBL/GenBank/DDBJ databases">
        <authorList>
            <person name="Gutierrez-Valencia J."/>
        </authorList>
    </citation>
    <scope>NUCLEOTIDE SEQUENCE</scope>
</reference>
<dbReference type="GO" id="GO:0005739">
    <property type="term" value="C:mitochondrion"/>
    <property type="evidence" value="ECO:0007669"/>
    <property type="project" value="UniProtKB-SubCell"/>
</dbReference>
<comment type="subunit">
    <text evidence="13">Component of the chloroplast ribosome 30S and 70S subunits, as well as polysomes.</text>
</comment>
<dbReference type="GO" id="GO:0070125">
    <property type="term" value="P:mitochondrial translational elongation"/>
    <property type="evidence" value="ECO:0007669"/>
    <property type="project" value="TreeGrafter"/>
</dbReference>
<dbReference type="InterPro" id="IPR003029">
    <property type="entry name" value="S1_domain"/>
</dbReference>
<evidence type="ECO:0000313" key="18">
    <source>
        <dbReference type="EMBL" id="CAI0628767.1"/>
    </source>
</evidence>
<keyword evidence="3" id="KW-0150">Chloroplast</keyword>
<dbReference type="FunFam" id="1.10.8.10:FF:000001">
    <property type="entry name" value="Elongation factor Ts"/>
    <property type="match status" value="2"/>
</dbReference>
<dbReference type="Gene3D" id="3.30.479.20">
    <property type="entry name" value="Elongation factor Ts, dimerisation domain"/>
    <property type="match status" value="2"/>
</dbReference>
<dbReference type="Proteomes" id="UP001154282">
    <property type="component" value="Unassembled WGS sequence"/>
</dbReference>
<dbReference type="GO" id="GO:0003729">
    <property type="term" value="F:mRNA binding"/>
    <property type="evidence" value="ECO:0007669"/>
    <property type="project" value="UniProtKB-ARBA"/>
</dbReference>
<dbReference type="GO" id="GO:0003746">
    <property type="term" value="F:translation elongation factor activity"/>
    <property type="evidence" value="ECO:0007669"/>
    <property type="project" value="UniProtKB-UniRule"/>
</dbReference>
<dbReference type="PROSITE" id="PS01127">
    <property type="entry name" value="EF_TS_2"/>
    <property type="match status" value="1"/>
</dbReference>
<evidence type="ECO:0000259" key="17">
    <source>
        <dbReference type="PROSITE" id="PS50126"/>
    </source>
</evidence>
<evidence type="ECO:0000256" key="16">
    <source>
        <dbReference type="SAM" id="MobiDB-lite"/>
    </source>
</evidence>
<evidence type="ECO:0000256" key="2">
    <source>
        <dbReference type="ARBA" id="ARBA00005532"/>
    </source>
</evidence>
<comment type="caution">
    <text evidence="18">The sequence shown here is derived from an EMBL/GenBank/DDBJ whole genome shotgun (WGS) entry which is preliminary data.</text>
</comment>
<evidence type="ECO:0000256" key="14">
    <source>
        <dbReference type="HAMAP-Rule" id="MF_03135"/>
    </source>
</evidence>
<evidence type="ECO:0000256" key="9">
    <source>
        <dbReference type="ARBA" id="ARBA00025453"/>
    </source>
</evidence>
<dbReference type="SMART" id="SM00316">
    <property type="entry name" value="S1"/>
    <property type="match status" value="2"/>
</dbReference>
<dbReference type="InterPro" id="IPR001816">
    <property type="entry name" value="Transl_elong_EFTs/EF1B"/>
</dbReference>
<dbReference type="HAMAP" id="MF_00050">
    <property type="entry name" value="EF_Ts"/>
    <property type="match status" value="2"/>
</dbReference>
<dbReference type="InterPro" id="IPR009060">
    <property type="entry name" value="UBA-like_sf"/>
</dbReference>
<dbReference type="EMBL" id="CAMGYJ010000011">
    <property type="protein sequence ID" value="CAI0628767.1"/>
    <property type="molecule type" value="Genomic_DNA"/>
</dbReference>
<evidence type="ECO:0000313" key="19">
    <source>
        <dbReference type="Proteomes" id="UP001154282"/>
    </source>
</evidence>
<protein>
    <recommendedName>
        <fullName evidence="14">Elongation factor Ts, mitochondrial</fullName>
        <shortName evidence="14">EF-Ts</shortName>
        <shortName evidence="14">EF-TsMt</shortName>
    </recommendedName>
</protein>
<dbReference type="InterPro" id="IPR012340">
    <property type="entry name" value="NA-bd_OB-fold"/>
</dbReference>
<keyword evidence="8" id="KW-0809">Transit peptide</keyword>
<dbReference type="FunFam" id="1.10.286.20:FF:000001">
    <property type="entry name" value="Elongation factor Ts"/>
    <property type="match status" value="2"/>
</dbReference>
<dbReference type="Pfam" id="PF00575">
    <property type="entry name" value="S1"/>
    <property type="match status" value="2"/>
</dbReference>
<comment type="function">
    <text evidence="9 14 15">Associates with the EF-Tu.GDP complex and induces the exchange of GDP to GTP. It remains bound to the aminoacyl-tRNA.EF-Tu.GTP complex up to the GTP hydrolysis stage on the ribosome.</text>
</comment>
<dbReference type="SUPFAM" id="SSF50249">
    <property type="entry name" value="Nucleic acid-binding proteins"/>
    <property type="match status" value="2"/>
</dbReference>
<dbReference type="FunFam" id="2.40.50.140:FF:000051">
    <property type="entry name" value="RNA-binding transcriptional accessory protein"/>
    <property type="match status" value="1"/>
</dbReference>
<feature type="region of interest" description="Disordered" evidence="16">
    <location>
        <begin position="82"/>
        <end position="139"/>
    </location>
</feature>
<dbReference type="InterPro" id="IPR014039">
    <property type="entry name" value="Transl_elong_EFTs/EF1B_dimer"/>
</dbReference>
<dbReference type="Gene3D" id="1.10.8.10">
    <property type="entry name" value="DNA helicase RuvA subunit, C-terminal domain"/>
    <property type="match status" value="2"/>
</dbReference>
<evidence type="ECO:0000256" key="4">
    <source>
        <dbReference type="ARBA" id="ARBA00022640"/>
    </source>
</evidence>
<evidence type="ECO:0000256" key="5">
    <source>
        <dbReference type="ARBA" id="ARBA00022737"/>
    </source>
</evidence>
<name>A0AAV0S6G2_9ROSI</name>
<organism evidence="18 19">
    <name type="scientific">Linum tenue</name>
    <dbReference type="NCBI Taxonomy" id="586396"/>
    <lineage>
        <taxon>Eukaryota</taxon>
        <taxon>Viridiplantae</taxon>
        <taxon>Streptophyta</taxon>
        <taxon>Embryophyta</taxon>
        <taxon>Tracheophyta</taxon>
        <taxon>Spermatophyta</taxon>
        <taxon>Magnoliopsida</taxon>
        <taxon>eudicotyledons</taxon>
        <taxon>Gunneridae</taxon>
        <taxon>Pentapetalae</taxon>
        <taxon>rosids</taxon>
        <taxon>fabids</taxon>
        <taxon>Malpighiales</taxon>
        <taxon>Linaceae</taxon>
        <taxon>Linum</taxon>
    </lineage>
</organism>
<evidence type="ECO:0000256" key="15">
    <source>
        <dbReference type="RuleBase" id="RU000642"/>
    </source>
</evidence>
<keyword evidence="5" id="KW-0677">Repeat</keyword>
<dbReference type="Pfam" id="PF00889">
    <property type="entry name" value="EF_TS"/>
    <property type="match status" value="2"/>
</dbReference>
<comment type="function">
    <text evidence="10">Binds to psbD and psbA 5'-untranslated regions (UTRs) in vitro.</text>
</comment>
<keyword evidence="7 14" id="KW-0648">Protein biosynthesis</keyword>
<comment type="similarity">
    <text evidence="2 14 15">Belongs to the EF-Ts family.</text>
</comment>
<evidence type="ECO:0000256" key="6">
    <source>
        <dbReference type="ARBA" id="ARBA00022768"/>
    </source>
</evidence>
<dbReference type="PROSITE" id="PS01126">
    <property type="entry name" value="EF_TS_1"/>
    <property type="match status" value="2"/>
</dbReference>
<evidence type="ECO:0000256" key="10">
    <source>
        <dbReference type="ARBA" id="ARBA00056139"/>
    </source>
</evidence>
<comment type="subcellular location">
    <subcellularLocation>
        <location evidence="14">Mitochondrion</location>
    </subcellularLocation>
    <subcellularLocation>
        <location evidence="1">Plastid</location>
        <location evidence="1">Chloroplast</location>
    </subcellularLocation>
</comment>
<feature type="region of interest" description="Disordered" evidence="16">
    <location>
        <begin position="207"/>
        <end position="262"/>
    </location>
</feature>
<keyword evidence="19" id="KW-1185">Reference proteome</keyword>
<feature type="region of interest" description="Disordered" evidence="16">
    <location>
        <begin position="411"/>
        <end position="552"/>
    </location>
</feature>
<feature type="domain" description="S1 motif" evidence="17">
    <location>
        <begin position="143"/>
        <end position="212"/>
    </location>
</feature>
<dbReference type="AlphaFoldDB" id="A0AAV0S6G2"/>
<evidence type="ECO:0000256" key="8">
    <source>
        <dbReference type="ARBA" id="ARBA00022946"/>
    </source>
</evidence>
<evidence type="ECO:0000256" key="1">
    <source>
        <dbReference type="ARBA" id="ARBA00004229"/>
    </source>
</evidence>
<dbReference type="SUPFAM" id="SSF46934">
    <property type="entry name" value="UBA-like"/>
    <property type="match status" value="2"/>
</dbReference>
<evidence type="ECO:0000256" key="7">
    <source>
        <dbReference type="ARBA" id="ARBA00022917"/>
    </source>
</evidence>
<dbReference type="InterPro" id="IPR018101">
    <property type="entry name" value="Transl_elong_Ts_CS"/>
</dbReference>
<evidence type="ECO:0000256" key="3">
    <source>
        <dbReference type="ARBA" id="ARBA00022528"/>
    </source>
</evidence>
<dbReference type="CDD" id="cd00164">
    <property type="entry name" value="S1_like"/>
    <property type="match status" value="1"/>
</dbReference>
<dbReference type="PANTHER" id="PTHR11741:SF10">
    <property type="entry name" value="POLYPROTEIN OF EF-TS, CHLOROPLASTIC"/>
    <property type="match status" value="1"/>
</dbReference>
<comment type="subunit">
    <text evidence="11">Associates transiently with chloroplast polysomes.</text>
</comment>
<dbReference type="PANTHER" id="PTHR11741">
    <property type="entry name" value="ELONGATION FACTOR TS"/>
    <property type="match status" value="1"/>
</dbReference>
<keyword evidence="14" id="KW-0496">Mitochondrion</keyword>
<keyword evidence="4" id="KW-0934">Plastid</keyword>
<feature type="region of interest" description="Disordered" evidence="16">
    <location>
        <begin position="784"/>
        <end position="808"/>
    </location>
</feature>
<keyword evidence="6 14" id="KW-0251">Elongation factor</keyword>
<proteinExistence type="inferred from homology"/>
<evidence type="ECO:0000256" key="12">
    <source>
        <dbReference type="ARBA" id="ARBA00065253"/>
    </source>
</evidence>
<accession>A0AAV0S6G2</accession>
<dbReference type="CDD" id="cd14275">
    <property type="entry name" value="UBA_EF-Ts"/>
    <property type="match status" value="2"/>
</dbReference>
<feature type="domain" description="S1 motif" evidence="17">
    <location>
        <begin position="265"/>
        <end position="334"/>
    </location>
</feature>
<dbReference type="InterPro" id="IPR036402">
    <property type="entry name" value="EF-Ts_dimer_sf"/>
</dbReference>
<dbReference type="PROSITE" id="PS50126">
    <property type="entry name" value="S1"/>
    <property type="match status" value="2"/>
</dbReference>
<dbReference type="Gene3D" id="1.10.286.20">
    <property type="match status" value="2"/>
</dbReference>
<evidence type="ECO:0000256" key="11">
    <source>
        <dbReference type="ARBA" id="ARBA00063456"/>
    </source>
</evidence>
<evidence type="ECO:0000256" key="13">
    <source>
        <dbReference type="ARBA" id="ARBA00065880"/>
    </source>
</evidence>
<feature type="compositionally biased region" description="Low complexity" evidence="16">
    <location>
        <begin position="422"/>
        <end position="434"/>
    </location>
</feature>
<dbReference type="Gene3D" id="2.40.50.140">
    <property type="entry name" value="Nucleic acid-binding proteins"/>
    <property type="match status" value="2"/>
</dbReference>
<feature type="compositionally biased region" description="Acidic residues" evidence="16">
    <location>
        <begin position="493"/>
        <end position="507"/>
    </location>
</feature>
<gene>
    <name evidence="14" type="primary">EFTS</name>
    <name evidence="18" type="ORF">LITE_LOCUS51753</name>
</gene>
<dbReference type="FunFam" id="2.40.50.140:FF:000250">
    <property type="entry name" value="Elongation factor Ts, mitochondrial"/>
    <property type="match status" value="1"/>
</dbReference>
<comment type="subunit">
    <text evidence="12">Component of the chloroplast ribosome 70S subunit, and at low levels, present in polysomes.</text>
</comment>